<reference evidence="2 3" key="1">
    <citation type="submission" date="2006-03" db="EMBL/GenBank/DDBJ databases">
        <authorList>
            <person name="Bartlett D.H."/>
            <person name="Valle G."/>
            <person name="Lauro F.M."/>
            <person name="Vezzi A."/>
            <person name="Simonato F."/>
            <person name="Eloe E."/>
            <person name="Vitulo N."/>
            <person name="Stratton T.K."/>
            <person name="D'angelo M."/>
            <person name="Ferriera S."/>
            <person name="Johnson J."/>
            <person name="Kravitz S."/>
            <person name="Beeson K."/>
            <person name="Sutton G."/>
            <person name="Rogers Y."/>
            <person name="Friedman R."/>
            <person name="Frazier M."/>
            <person name="Venter J.C."/>
        </authorList>
    </citation>
    <scope>NUCLEOTIDE SEQUENCE [LARGE SCALE GENOMIC DNA]</scope>
    <source>
        <strain evidence="2 3">3TCK</strain>
    </source>
</reference>
<dbReference type="PROSITE" id="PS51186">
    <property type="entry name" value="GNAT"/>
    <property type="match status" value="1"/>
</dbReference>
<dbReference type="OrthoDB" id="7678938at2"/>
<dbReference type="InterPro" id="IPR016181">
    <property type="entry name" value="Acyl_CoA_acyltransferase"/>
</dbReference>
<accession>Q1YYH0</accession>
<name>Q1YYH0_9GAMM</name>
<dbReference type="Gene3D" id="3.40.630.30">
    <property type="match status" value="1"/>
</dbReference>
<sequence length="148" mass="17038">MNKVVFRNCDENSQYWIALERLFQSEWSDFLFVDTYKQKAQLPPVIVALRDNKVIGGLAYSRYQEPHGNSEVIWFNAVFVSPEWRGQGVASELINQGVKQIPENIQNHLYVYTNVASLYEALGWSIVDIESEPNHSVMCISLEPQSRV</sequence>
<feature type="domain" description="N-acetyltransferase" evidence="1">
    <location>
        <begin position="4"/>
        <end position="143"/>
    </location>
</feature>
<dbReference type="CDD" id="cd04301">
    <property type="entry name" value="NAT_SF"/>
    <property type="match status" value="1"/>
</dbReference>
<evidence type="ECO:0000313" key="3">
    <source>
        <dbReference type="Proteomes" id="UP000003789"/>
    </source>
</evidence>
<evidence type="ECO:0000313" key="2">
    <source>
        <dbReference type="EMBL" id="EAS41352.1"/>
    </source>
</evidence>
<dbReference type="SUPFAM" id="SSF55729">
    <property type="entry name" value="Acyl-CoA N-acyltransferases (Nat)"/>
    <property type="match status" value="1"/>
</dbReference>
<dbReference type="InterPro" id="IPR000182">
    <property type="entry name" value="GNAT_dom"/>
</dbReference>
<organism evidence="2 3">
    <name type="scientific">Photobacterium profundum 3TCK</name>
    <dbReference type="NCBI Taxonomy" id="314280"/>
    <lineage>
        <taxon>Bacteria</taxon>
        <taxon>Pseudomonadati</taxon>
        <taxon>Pseudomonadota</taxon>
        <taxon>Gammaproteobacteria</taxon>
        <taxon>Vibrionales</taxon>
        <taxon>Vibrionaceae</taxon>
        <taxon>Photobacterium</taxon>
    </lineage>
</organism>
<dbReference type="HOGENOM" id="CLU_147461_0_0_6"/>
<gene>
    <name evidence="2" type="ORF">P3TCK_07509</name>
</gene>
<protein>
    <recommendedName>
        <fullName evidence="1">N-acetyltransferase domain-containing protein</fullName>
    </recommendedName>
</protein>
<dbReference type="Proteomes" id="UP000003789">
    <property type="component" value="Unassembled WGS sequence"/>
</dbReference>
<dbReference type="Pfam" id="PF00583">
    <property type="entry name" value="Acetyltransf_1"/>
    <property type="match status" value="1"/>
</dbReference>
<dbReference type="AlphaFoldDB" id="Q1YYH0"/>
<dbReference type="EMBL" id="AAPH01000036">
    <property type="protein sequence ID" value="EAS41352.1"/>
    <property type="molecule type" value="Genomic_DNA"/>
</dbReference>
<dbReference type="RefSeq" id="WP_006229518.1">
    <property type="nucleotide sequence ID" value="NZ_CH724134.1"/>
</dbReference>
<dbReference type="GO" id="GO:0016747">
    <property type="term" value="F:acyltransferase activity, transferring groups other than amino-acyl groups"/>
    <property type="evidence" value="ECO:0007669"/>
    <property type="project" value="InterPro"/>
</dbReference>
<evidence type="ECO:0000259" key="1">
    <source>
        <dbReference type="PROSITE" id="PS51186"/>
    </source>
</evidence>
<comment type="caution">
    <text evidence="2">The sequence shown here is derived from an EMBL/GenBank/DDBJ whole genome shotgun (WGS) entry which is preliminary data.</text>
</comment>
<proteinExistence type="predicted"/>